<dbReference type="EMBL" id="CM000586">
    <property type="protein sequence ID" value="EWG52651.1"/>
    <property type="molecule type" value="Genomic_DNA"/>
</dbReference>
<evidence type="ECO:0000313" key="2">
    <source>
        <dbReference type="Proteomes" id="UP000009096"/>
    </source>
</evidence>
<proteinExistence type="predicted"/>
<dbReference type="KEGG" id="fvr:FVEG_17004"/>
<dbReference type="AlphaFoldDB" id="W7MNK3"/>
<dbReference type="RefSeq" id="XP_018758842.1">
    <property type="nucleotide sequence ID" value="XM_018906240.1"/>
</dbReference>
<name>W7MNK3_GIBM7</name>
<protein>
    <submittedName>
        <fullName evidence="1">Uncharacterized protein</fullName>
    </submittedName>
</protein>
<gene>
    <name evidence="1" type="ORF">FVEG_17004</name>
</gene>
<dbReference type="VEuPathDB" id="FungiDB:FVEG_17004"/>
<dbReference type="Proteomes" id="UP000009096">
    <property type="component" value="Chromosome 9"/>
</dbReference>
<evidence type="ECO:0000313" key="1">
    <source>
        <dbReference type="EMBL" id="EWG52651.1"/>
    </source>
</evidence>
<accession>W7MNK3</accession>
<reference evidence="1 2" key="1">
    <citation type="journal article" date="2010" name="Nature">
        <title>Comparative genomics reveals mobile pathogenicity chromosomes in Fusarium.</title>
        <authorList>
            <person name="Ma L.J."/>
            <person name="van der Does H.C."/>
            <person name="Borkovich K.A."/>
            <person name="Coleman J.J."/>
            <person name="Daboussi M.J."/>
            <person name="Di Pietro A."/>
            <person name="Dufresne M."/>
            <person name="Freitag M."/>
            <person name="Grabherr M."/>
            <person name="Henrissat B."/>
            <person name="Houterman P.M."/>
            <person name="Kang S."/>
            <person name="Shim W.B."/>
            <person name="Woloshuk C."/>
            <person name="Xie X."/>
            <person name="Xu J.R."/>
            <person name="Antoniw J."/>
            <person name="Baker S.E."/>
            <person name="Bluhm B.H."/>
            <person name="Breakspear A."/>
            <person name="Brown D.W."/>
            <person name="Butchko R.A."/>
            <person name="Chapman S."/>
            <person name="Coulson R."/>
            <person name="Coutinho P.M."/>
            <person name="Danchin E.G."/>
            <person name="Diener A."/>
            <person name="Gale L.R."/>
            <person name="Gardiner D.M."/>
            <person name="Goff S."/>
            <person name="Hammond-Kosack K.E."/>
            <person name="Hilburn K."/>
            <person name="Hua-Van A."/>
            <person name="Jonkers W."/>
            <person name="Kazan K."/>
            <person name="Kodira C.D."/>
            <person name="Koehrsen M."/>
            <person name="Kumar L."/>
            <person name="Lee Y.H."/>
            <person name="Li L."/>
            <person name="Manners J.M."/>
            <person name="Miranda-Saavedra D."/>
            <person name="Mukherjee M."/>
            <person name="Park G."/>
            <person name="Park J."/>
            <person name="Park S.Y."/>
            <person name="Proctor R.H."/>
            <person name="Regev A."/>
            <person name="Ruiz-Roldan M.C."/>
            <person name="Sain D."/>
            <person name="Sakthikumar S."/>
            <person name="Sykes S."/>
            <person name="Schwartz D.C."/>
            <person name="Turgeon B.G."/>
            <person name="Wapinski I."/>
            <person name="Yoder O."/>
            <person name="Young S."/>
            <person name="Zeng Q."/>
            <person name="Zhou S."/>
            <person name="Galagan J."/>
            <person name="Cuomo C.A."/>
            <person name="Kistler H.C."/>
            <person name="Rep M."/>
        </authorList>
    </citation>
    <scope>NUCLEOTIDE SEQUENCE [LARGE SCALE GENOMIC DNA]</scope>
    <source>
        <strain evidence="2">M3125 / FGSC 7600</strain>
    </source>
</reference>
<sequence>MSHHHAVDDGLLLIDAHLHLLHMRVHLRSHIRRRDGTLLRHRAVLSGSEGGCSGPKTRHVLNETLTLRIAYGRSLGVAQKGSLSISHGRSRKERRLHAQAAHGRHQRIAHERVLHVAKELVLTVEHDGGLRLSEALKAGVARGHAGNRRGVLDPVRVKMMSPNHHGTARVGAVVCIIRRRSETPNHLVLLHLAEAILILLQRQC</sequence>
<keyword evidence="2" id="KW-1185">Reference proteome</keyword>
<dbReference type="EMBL" id="DS022257">
    <property type="protein sequence ID" value="EWG52651.1"/>
    <property type="molecule type" value="Genomic_DNA"/>
</dbReference>
<organism evidence="1 2">
    <name type="scientific">Gibberella moniliformis (strain M3125 / FGSC 7600)</name>
    <name type="common">Maize ear and stalk rot fungus</name>
    <name type="synonym">Fusarium verticillioides</name>
    <dbReference type="NCBI Taxonomy" id="334819"/>
    <lineage>
        <taxon>Eukaryota</taxon>
        <taxon>Fungi</taxon>
        <taxon>Dikarya</taxon>
        <taxon>Ascomycota</taxon>
        <taxon>Pezizomycotina</taxon>
        <taxon>Sordariomycetes</taxon>
        <taxon>Hypocreomycetidae</taxon>
        <taxon>Hypocreales</taxon>
        <taxon>Nectriaceae</taxon>
        <taxon>Fusarium</taxon>
        <taxon>Fusarium fujikuroi species complex</taxon>
    </lineage>
</organism>
<dbReference type="GeneID" id="30073880"/>